<dbReference type="InterPro" id="IPR011701">
    <property type="entry name" value="MFS"/>
</dbReference>
<sequence length="541" mass="57433">MIGDLNAVGALAVQSSKFSGQDWASETPTSACGWPANTIPGVTALADPAATMPSTEASTESRASYDVSNVVNIQSKISEDLGDIELLAWISLSYSLAVWAVLSYARKILQCFSVRVLYLVHLVLFAAGALVAGSAKSIAFIIAGRSIMGLAGAVILQANASYIVVFSRDGESTILMALSSVAWAVGLAVGGPLGSAFTDWRWAFYLIVPLILCAVVLAAPCLPAYEFYPTHSSLSSRLARLDLLGIFFNAAVPVLFAISVTFPSAIWAWGSGQSVAFWMLSAFGLVCWTTQQHLCMLTTASSRALPLHMLVRLKFVPVWVASACAGVSYAVTLTYMPLFFAFVRGSSPLRQAIKQLPFTIVFILTLLLTGRFLPRLRYYKLIYIVGGAVTVAGSAAMVAVLSRSDVSDSTVLGIQALLGFGLGLQFQHGIGICSTISKDQEEKVNSIIFCNLALFGGIATTLAIAGSIFQNLGYHLLVNAIGNGSFSKEDIREALAGSASVVWKEPKAMQRAVAIVATVIAREFYLSLAAGILCLLCGLVM</sequence>
<gene>
    <name evidence="8" type="ORF">LEL_10987</name>
</gene>
<comment type="caution">
    <text evidence="8">The sequence shown here is derived from an EMBL/GenBank/DDBJ whole genome shotgun (WGS) entry which is preliminary data.</text>
</comment>
<dbReference type="InterPro" id="IPR036259">
    <property type="entry name" value="MFS_trans_sf"/>
</dbReference>
<proteinExistence type="inferred from homology"/>
<dbReference type="PANTHER" id="PTHR23501">
    <property type="entry name" value="MAJOR FACILITATOR SUPERFAMILY"/>
    <property type="match status" value="1"/>
</dbReference>
<dbReference type="Proteomes" id="UP000076881">
    <property type="component" value="Unassembled WGS sequence"/>
</dbReference>
<reference evidence="8 9" key="1">
    <citation type="journal article" date="2016" name="Genome Biol. Evol.">
        <title>Divergent and convergent evolution of fungal pathogenicity.</title>
        <authorList>
            <person name="Shang Y."/>
            <person name="Xiao G."/>
            <person name="Zheng P."/>
            <person name="Cen K."/>
            <person name="Zhan S."/>
            <person name="Wang C."/>
        </authorList>
    </citation>
    <scope>NUCLEOTIDE SEQUENCE [LARGE SCALE GENOMIC DNA]</scope>
    <source>
        <strain evidence="8 9">RCEF 1005</strain>
    </source>
</reference>
<dbReference type="OrthoDB" id="10021397at2759"/>
<accession>A0A167NF20</accession>
<evidence type="ECO:0000256" key="4">
    <source>
        <dbReference type="ARBA" id="ARBA00022692"/>
    </source>
</evidence>
<name>A0A167NF20_CORDF</name>
<dbReference type="GO" id="GO:0022857">
    <property type="term" value="F:transmembrane transporter activity"/>
    <property type="evidence" value="ECO:0007669"/>
    <property type="project" value="InterPro"/>
</dbReference>
<keyword evidence="6 7" id="KW-0472">Membrane</keyword>
<feature type="transmembrane region" description="Helical" evidence="7">
    <location>
        <begin position="86"/>
        <end position="105"/>
    </location>
</feature>
<feature type="transmembrane region" description="Helical" evidence="7">
    <location>
        <begin position="512"/>
        <end position="540"/>
    </location>
</feature>
<feature type="transmembrane region" description="Helical" evidence="7">
    <location>
        <begin position="318"/>
        <end position="343"/>
    </location>
</feature>
<protein>
    <submittedName>
        <fullName evidence="8">Efflux pump antibiotic resistance protein</fullName>
    </submittedName>
</protein>
<feature type="transmembrane region" description="Helical" evidence="7">
    <location>
        <begin position="381"/>
        <end position="402"/>
    </location>
</feature>
<evidence type="ECO:0000313" key="9">
    <source>
        <dbReference type="Proteomes" id="UP000076881"/>
    </source>
</evidence>
<feature type="transmembrane region" description="Helical" evidence="7">
    <location>
        <begin position="117"/>
        <end position="141"/>
    </location>
</feature>
<evidence type="ECO:0000256" key="3">
    <source>
        <dbReference type="ARBA" id="ARBA00022448"/>
    </source>
</evidence>
<dbReference type="AlphaFoldDB" id="A0A167NF20"/>
<dbReference type="PANTHER" id="PTHR23501:SF12">
    <property type="entry name" value="MAJOR FACILITATOR SUPERFAMILY (MFS) PROFILE DOMAIN-CONTAINING PROTEIN-RELATED"/>
    <property type="match status" value="1"/>
</dbReference>
<feature type="transmembrane region" description="Helical" evidence="7">
    <location>
        <begin position="246"/>
        <end position="269"/>
    </location>
</feature>
<dbReference type="GO" id="GO:0005886">
    <property type="term" value="C:plasma membrane"/>
    <property type="evidence" value="ECO:0007669"/>
    <property type="project" value="TreeGrafter"/>
</dbReference>
<dbReference type="SUPFAM" id="SSF103473">
    <property type="entry name" value="MFS general substrate transporter"/>
    <property type="match status" value="1"/>
</dbReference>
<comment type="subcellular location">
    <subcellularLocation>
        <location evidence="1">Membrane</location>
        <topology evidence="1">Multi-pass membrane protein</topology>
    </subcellularLocation>
</comment>
<dbReference type="Pfam" id="PF07690">
    <property type="entry name" value="MFS_1"/>
    <property type="match status" value="1"/>
</dbReference>
<evidence type="ECO:0000256" key="2">
    <source>
        <dbReference type="ARBA" id="ARBA00007520"/>
    </source>
</evidence>
<organism evidence="8 9">
    <name type="scientific">Akanthomyces lecanii RCEF 1005</name>
    <dbReference type="NCBI Taxonomy" id="1081108"/>
    <lineage>
        <taxon>Eukaryota</taxon>
        <taxon>Fungi</taxon>
        <taxon>Dikarya</taxon>
        <taxon>Ascomycota</taxon>
        <taxon>Pezizomycotina</taxon>
        <taxon>Sordariomycetes</taxon>
        <taxon>Hypocreomycetidae</taxon>
        <taxon>Hypocreales</taxon>
        <taxon>Cordycipitaceae</taxon>
        <taxon>Akanthomyces</taxon>
        <taxon>Cordyceps confragosa</taxon>
    </lineage>
</organism>
<evidence type="ECO:0000256" key="5">
    <source>
        <dbReference type="ARBA" id="ARBA00022989"/>
    </source>
</evidence>
<dbReference type="Gene3D" id="1.20.1250.20">
    <property type="entry name" value="MFS general substrate transporter like domains"/>
    <property type="match status" value="2"/>
</dbReference>
<feature type="transmembrane region" description="Helical" evidence="7">
    <location>
        <begin position="173"/>
        <end position="190"/>
    </location>
</feature>
<feature type="transmembrane region" description="Helical" evidence="7">
    <location>
        <begin position="448"/>
        <end position="469"/>
    </location>
</feature>
<evidence type="ECO:0000256" key="7">
    <source>
        <dbReference type="SAM" id="Phobius"/>
    </source>
</evidence>
<feature type="transmembrane region" description="Helical" evidence="7">
    <location>
        <begin position="275"/>
        <end position="297"/>
    </location>
</feature>
<evidence type="ECO:0000256" key="6">
    <source>
        <dbReference type="ARBA" id="ARBA00023136"/>
    </source>
</evidence>
<keyword evidence="4 7" id="KW-0812">Transmembrane</keyword>
<dbReference type="EMBL" id="AZHF01000040">
    <property type="protein sequence ID" value="OAA55491.1"/>
    <property type="molecule type" value="Genomic_DNA"/>
</dbReference>
<comment type="similarity">
    <text evidence="2">Belongs to the major facilitator superfamily. TCR/Tet family.</text>
</comment>
<feature type="transmembrane region" description="Helical" evidence="7">
    <location>
        <begin position="147"/>
        <end position="166"/>
    </location>
</feature>
<feature type="transmembrane region" description="Helical" evidence="7">
    <location>
        <begin position="202"/>
        <end position="225"/>
    </location>
</feature>
<keyword evidence="3" id="KW-0813">Transport</keyword>
<keyword evidence="9" id="KW-1185">Reference proteome</keyword>
<feature type="transmembrane region" description="Helical" evidence="7">
    <location>
        <begin position="355"/>
        <end position="374"/>
    </location>
</feature>
<feature type="transmembrane region" description="Helical" evidence="7">
    <location>
        <begin position="414"/>
        <end position="436"/>
    </location>
</feature>
<evidence type="ECO:0000313" key="8">
    <source>
        <dbReference type="EMBL" id="OAA55491.1"/>
    </source>
</evidence>
<evidence type="ECO:0000256" key="1">
    <source>
        <dbReference type="ARBA" id="ARBA00004141"/>
    </source>
</evidence>
<keyword evidence="5 7" id="KW-1133">Transmembrane helix</keyword>